<dbReference type="RefSeq" id="WP_178257003.1">
    <property type="nucleotide sequence ID" value="NZ_JACSPQ010000001.1"/>
</dbReference>
<keyword evidence="3" id="KW-1185">Reference proteome</keyword>
<keyword evidence="1" id="KW-0812">Transmembrane</keyword>
<evidence type="ECO:0000256" key="1">
    <source>
        <dbReference type="SAM" id="Phobius"/>
    </source>
</evidence>
<dbReference type="EMBL" id="JACSPQ010000001">
    <property type="protein sequence ID" value="MBD8001286.1"/>
    <property type="molecule type" value="Genomic_DNA"/>
</dbReference>
<reference evidence="2 3" key="1">
    <citation type="submission" date="2020-08" db="EMBL/GenBank/DDBJ databases">
        <title>A Genomic Blueprint of the Chicken Gut Microbiome.</title>
        <authorList>
            <person name="Gilroy R."/>
            <person name="Ravi A."/>
            <person name="Getino M."/>
            <person name="Pursley I."/>
            <person name="Horton D.L."/>
            <person name="Alikhan N.-F."/>
            <person name="Baker D."/>
            <person name="Gharbi K."/>
            <person name="Hall N."/>
            <person name="Watson M."/>
            <person name="Adriaenssens E.M."/>
            <person name="Foster-Nyarko E."/>
            <person name="Jarju S."/>
            <person name="Secka A."/>
            <person name="Antonio M."/>
            <person name="Oren A."/>
            <person name="Chaudhuri R."/>
            <person name="La Ragione R.M."/>
            <person name="Hildebrand F."/>
            <person name="Pallen M.J."/>
        </authorList>
    </citation>
    <scope>NUCLEOTIDE SEQUENCE [LARGE SCALE GENOMIC DNA]</scope>
    <source>
        <strain evidence="2 3">Sa1YUN3</strain>
    </source>
</reference>
<keyword evidence="1" id="KW-0472">Membrane</keyword>
<keyword evidence="1" id="KW-1133">Transmembrane helix</keyword>
<organism evidence="2 3">
    <name type="scientific">Phocaeicola faecium</name>
    <dbReference type="NCBI Taxonomy" id="2762213"/>
    <lineage>
        <taxon>Bacteria</taxon>
        <taxon>Pseudomonadati</taxon>
        <taxon>Bacteroidota</taxon>
        <taxon>Bacteroidia</taxon>
        <taxon>Bacteroidales</taxon>
        <taxon>Bacteroidaceae</taxon>
        <taxon>Phocaeicola</taxon>
    </lineage>
</organism>
<name>A0ABR8V9C9_9BACT</name>
<proteinExistence type="predicted"/>
<feature type="transmembrane region" description="Helical" evidence="1">
    <location>
        <begin position="103"/>
        <end position="120"/>
    </location>
</feature>
<accession>A0ABR8V9C9</accession>
<protein>
    <submittedName>
        <fullName evidence="2">SoxR reducing system RseC family protein</fullName>
    </submittedName>
</protein>
<feature type="transmembrane region" description="Helical" evidence="1">
    <location>
        <begin position="75"/>
        <end position="97"/>
    </location>
</feature>
<evidence type="ECO:0000313" key="2">
    <source>
        <dbReference type="EMBL" id="MBD8001286.1"/>
    </source>
</evidence>
<dbReference type="Pfam" id="PF04246">
    <property type="entry name" value="RseC_MucC"/>
    <property type="match status" value="1"/>
</dbReference>
<sequence>MKNIKHTGVVEQVDGMRLKVRIRQTSACAACSAKAHCNASETKEKLIDVRNERGIPCRAGQEVVICGAASMGMKAVGWAFALPFAVVVASLFAAMKLTGGNEPLSAVVALAMLVPYYLALRLCRRWLGRSFVFTLESVN</sequence>
<comment type="caution">
    <text evidence="2">The sequence shown here is derived from an EMBL/GenBank/DDBJ whole genome shotgun (WGS) entry which is preliminary data.</text>
</comment>
<evidence type="ECO:0000313" key="3">
    <source>
        <dbReference type="Proteomes" id="UP000616346"/>
    </source>
</evidence>
<gene>
    <name evidence="2" type="ORF">H9626_03520</name>
</gene>
<dbReference type="Proteomes" id="UP000616346">
    <property type="component" value="Unassembled WGS sequence"/>
</dbReference>